<dbReference type="AlphaFoldDB" id="A0AAX3X3G9"/>
<sequence>MSSSVTTTCRDLSELLPAAQTACRLLFQECYKAGIRNIFITETYRSQERQKYLYAQGRTRPGQIVTWTLNSNHKSRLSWDIAVGPPQSLYDVTTLNRVGAIAKKLGIEWGGTWTNAIDRPHFEIKANWKIPKGYVLGKVVVPSNSKMQVQLIVEDKPKEEVKVPEIKNWNPGSPAMQTATENIIKWGVQKKHIQSQHLTALQNKELTTDRVLGLVATVIDRGGMLK</sequence>
<evidence type="ECO:0000313" key="3">
    <source>
        <dbReference type="Proteomes" id="UP001178322"/>
    </source>
</evidence>
<organism evidence="2 3">
    <name type="scientific">Lysinibacillus pakistanensis</name>
    <dbReference type="NCBI Taxonomy" id="759811"/>
    <lineage>
        <taxon>Bacteria</taxon>
        <taxon>Bacillati</taxon>
        <taxon>Bacillota</taxon>
        <taxon>Bacilli</taxon>
        <taxon>Bacillales</taxon>
        <taxon>Bacillaceae</taxon>
        <taxon>Lysinibacillus</taxon>
    </lineage>
</organism>
<reference evidence="2" key="1">
    <citation type="submission" date="2023-05" db="EMBL/GenBank/DDBJ databases">
        <title>Comparative genomics of Bacillaceae isolates and their secondary metabolite potential.</title>
        <authorList>
            <person name="Song L."/>
            <person name="Nielsen L.J."/>
            <person name="Mohite O."/>
            <person name="Xu X."/>
            <person name="Weber T."/>
            <person name="Kovacs A.T."/>
        </authorList>
    </citation>
    <scope>NUCLEOTIDE SEQUENCE</scope>
    <source>
        <strain evidence="2">LY1</strain>
    </source>
</reference>
<dbReference type="SUPFAM" id="SSF55166">
    <property type="entry name" value="Hedgehog/DD-peptidase"/>
    <property type="match status" value="1"/>
</dbReference>
<dbReference type="InterPro" id="IPR039561">
    <property type="entry name" value="Peptidase_M15C"/>
</dbReference>
<protein>
    <submittedName>
        <fullName evidence="2">M15 family metallopeptidase</fullName>
    </submittedName>
</protein>
<proteinExistence type="predicted"/>
<evidence type="ECO:0000259" key="1">
    <source>
        <dbReference type="Pfam" id="PF13539"/>
    </source>
</evidence>
<accession>A0AAX3X3G9</accession>
<dbReference type="RefSeq" id="WP_283872457.1">
    <property type="nucleotide sequence ID" value="NZ_CP126101.1"/>
</dbReference>
<gene>
    <name evidence="2" type="ORF">QNH24_11995</name>
</gene>
<dbReference type="EMBL" id="CP126101">
    <property type="protein sequence ID" value="WHY53922.1"/>
    <property type="molecule type" value="Genomic_DNA"/>
</dbReference>
<dbReference type="Gene3D" id="3.30.1380.10">
    <property type="match status" value="1"/>
</dbReference>
<dbReference type="Pfam" id="PF13539">
    <property type="entry name" value="Peptidase_M15_4"/>
    <property type="match status" value="1"/>
</dbReference>
<feature type="domain" description="Peptidase M15C" evidence="1">
    <location>
        <begin position="68"/>
        <end position="124"/>
    </location>
</feature>
<dbReference type="Proteomes" id="UP001178322">
    <property type="component" value="Chromosome"/>
</dbReference>
<dbReference type="InterPro" id="IPR009045">
    <property type="entry name" value="Zn_M74/Hedgehog-like"/>
</dbReference>
<dbReference type="CDD" id="cd14845">
    <property type="entry name" value="L-Ala-D-Glu_peptidase_like"/>
    <property type="match status" value="1"/>
</dbReference>
<dbReference type="GO" id="GO:0008233">
    <property type="term" value="F:peptidase activity"/>
    <property type="evidence" value="ECO:0007669"/>
    <property type="project" value="InterPro"/>
</dbReference>
<evidence type="ECO:0000313" key="2">
    <source>
        <dbReference type="EMBL" id="WHY53922.1"/>
    </source>
</evidence>
<name>A0AAX3X3G9_9BACI</name>